<dbReference type="EMBL" id="UGNY01000001">
    <property type="protein sequence ID" value="STX38467.1"/>
    <property type="molecule type" value="Genomic_DNA"/>
</dbReference>
<proteinExistence type="predicted"/>
<gene>
    <name evidence="1" type="ORF">Lfee_3113</name>
    <name evidence="3" type="ORF">NCTC11978_01651</name>
    <name evidence="2" type="ORF">NCTC12022_00747</name>
</gene>
<dbReference type="PATRIC" id="fig|453.4.peg.3394"/>
<dbReference type="Proteomes" id="UP000054698">
    <property type="component" value="Unassembled WGS sequence"/>
</dbReference>
<name>A0A0W0TIP1_9GAMM</name>
<dbReference type="Proteomes" id="UP000254033">
    <property type="component" value="Unassembled WGS sequence"/>
</dbReference>
<keyword evidence="4" id="KW-1185">Reference proteome</keyword>
<dbReference type="OrthoDB" id="5638884at2"/>
<dbReference type="STRING" id="453.Lfee_3113"/>
<evidence type="ECO:0000313" key="2">
    <source>
        <dbReference type="EMBL" id="SPX60031.1"/>
    </source>
</evidence>
<dbReference type="RefSeq" id="WP_058447904.1">
    <property type="nucleotide sequence ID" value="NZ_CAAAHT010000005.1"/>
</dbReference>
<evidence type="ECO:0000313" key="6">
    <source>
        <dbReference type="Proteomes" id="UP000254033"/>
    </source>
</evidence>
<evidence type="ECO:0000313" key="5">
    <source>
        <dbReference type="Proteomes" id="UP000251942"/>
    </source>
</evidence>
<dbReference type="AlphaFoldDB" id="A0A0W0TIP1"/>
<accession>A0A0W0TIP1</accession>
<sequence length="84" mass="9581">MKAKVIVYTEQKEGNENFELMAGHLSLVMSILNRMDSTQLTQDLLMHLTESSHFLRESLDLADNQSRQVTKQASIQPAILQARH</sequence>
<dbReference type="EMBL" id="UASS01000005">
    <property type="protein sequence ID" value="SPX60031.1"/>
    <property type="molecule type" value="Genomic_DNA"/>
</dbReference>
<evidence type="ECO:0000313" key="1">
    <source>
        <dbReference type="EMBL" id="KTC95448.1"/>
    </source>
</evidence>
<protein>
    <submittedName>
        <fullName evidence="1">Uncharacterized protein</fullName>
    </submittedName>
</protein>
<reference evidence="1 4" key="1">
    <citation type="submission" date="2015-11" db="EMBL/GenBank/DDBJ databases">
        <title>Genomic analysis of 38 Legionella species identifies large and diverse effector repertoires.</title>
        <authorList>
            <person name="Burstein D."/>
            <person name="Amaro F."/>
            <person name="Zusman T."/>
            <person name="Lifshitz Z."/>
            <person name="Cohen O."/>
            <person name="Gilbert J.A."/>
            <person name="Pupko T."/>
            <person name="Shuman H.A."/>
            <person name="Segal G."/>
        </authorList>
    </citation>
    <scope>NUCLEOTIDE SEQUENCE [LARGE SCALE GENOMIC DNA]</scope>
    <source>
        <strain evidence="1 4">WO-44C</strain>
    </source>
</reference>
<reference evidence="5 6" key="2">
    <citation type="submission" date="2018-06" db="EMBL/GenBank/DDBJ databases">
        <authorList>
            <consortium name="Pathogen Informatics"/>
            <person name="Doyle S."/>
        </authorList>
    </citation>
    <scope>NUCLEOTIDE SEQUENCE [LARGE SCALE GENOMIC DNA]</scope>
    <source>
        <strain evidence="3 6">NCTC11978</strain>
        <strain evidence="2 5">NCTC12022</strain>
    </source>
</reference>
<dbReference type="EMBL" id="LNYB01000085">
    <property type="protein sequence ID" value="KTC95448.1"/>
    <property type="molecule type" value="Genomic_DNA"/>
</dbReference>
<evidence type="ECO:0000313" key="4">
    <source>
        <dbReference type="Proteomes" id="UP000054698"/>
    </source>
</evidence>
<evidence type="ECO:0000313" key="3">
    <source>
        <dbReference type="EMBL" id="STX38467.1"/>
    </source>
</evidence>
<dbReference type="Proteomes" id="UP000251942">
    <property type="component" value="Unassembled WGS sequence"/>
</dbReference>
<organism evidence="1 4">
    <name type="scientific">Legionella feeleii</name>
    <dbReference type="NCBI Taxonomy" id="453"/>
    <lineage>
        <taxon>Bacteria</taxon>
        <taxon>Pseudomonadati</taxon>
        <taxon>Pseudomonadota</taxon>
        <taxon>Gammaproteobacteria</taxon>
        <taxon>Legionellales</taxon>
        <taxon>Legionellaceae</taxon>
        <taxon>Legionella</taxon>
    </lineage>
</organism>